<organism evidence="7 9">
    <name type="scientific">Cirrhinus molitorella</name>
    <name type="common">mud carp</name>
    <dbReference type="NCBI Taxonomy" id="172907"/>
    <lineage>
        <taxon>Eukaryota</taxon>
        <taxon>Metazoa</taxon>
        <taxon>Chordata</taxon>
        <taxon>Craniata</taxon>
        <taxon>Vertebrata</taxon>
        <taxon>Euteleostomi</taxon>
        <taxon>Actinopterygii</taxon>
        <taxon>Neopterygii</taxon>
        <taxon>Teleostei</taxon>
        <taxon>Ostariophysi</taxon>
        <taxon>Cypriniformes</taxon>
        <taxon>Cyprinidae</taxon>
        <taxon>Labeoninae</taxon>
        <taxon>Labeonini</taxon>
        <taxon>Cirrhinus</taxon>
    </lineage>
</organism>
<keyword evidence="6" id="KW-0812">Transmembrane</keyword>
<dbReference type="PANTHER" id="PTHR24232">
    <property type="entry name" value="G-PROTEIN COUPLED RECEPTOR"/>
    <property type="match status" value="1"/>
</dbReference>
<sequence>MSDELGSGSAGRDQDHVDFVHKLFNSTDLNAVNYTQDAFNISDESVDFLKGLLVTRIMPSFYIFIILISLPLNALALVTFTCKIREKKPAVIYMVYLACVDLLSPVLPLKIHYS</sequence>
<keyword evidence="9" id="KW-1185">Reference proteome</keyword>
<keyword evidence="5" id="KW-0807">Transducer</keyword>
<evidence type="ECO:0000313" key="7">
    <source>
        <dbReference type="EMBL" id="KAL1260049.1"/>
    </source>
</evidence>
<evidence type="ECO:0000256" key="6">
    <source>
        <dbReference type="SAM" id="Phobius"/>
    </source>
</evidence>
<evidence type="ECO:0000256" key="5">
    <source>
        <dbReference type="ARBA" id="ARBA00023224"/>
    </source>
</evidence>
<dbReference type="EMBL" id="JAYMGO010000015">
    <property type="protein sequence ID" value="KAL1260049.1"/>
    <property type="molecule type" value="Genomic_DNA"/>
</dbReference>
<evidence type="ECO:0000256" key="2">
    <source>
        <dbReference type="ARBA" id="ARBA00023040"/>
    </source>
</evidence>
<evidence type="ECO:0000313" key="8">
    <source>
        <dbReference type="EMBL" id="KAL1276766.1"/>
    </source>
</evidence>
<dbReference type="EMBL" id="JAYMGO010000004">
    <property type="protein sequence ID" value="KAL1276766.1"/>
    <property type="molecule type" value="Genomic_DNA"/>
</dbReference>
<reference evidence="7 9" key="1">
    <citation type="submission" date="2023-09" db="EMBL/GenBank/DDBJ databases">
        <authorList>
            <person name="Wang M."/>
        </authorList>
    </citation>
    <scope>NUCLEOTIDE SEQUENCE [LARGE SCALE GENOMIC DNA]</scope>
    <source>
        <strain evidence="7">GT-2023</strain>
        <tissue evidence="7">Liver</tissue>
    </source>
</reference>
<name>A0ABR3M7M2_9TELE</name>
<dbReference type="PANTHER" id="PTHR24232:SF20">
    <property type="entry name" value="PROTEINASE-ACTIVATED RECEPTOR 1"/>
    <property type="match status" value="1"/>
</dbReference>
<evidence type="ECO:0000256" key="3">
    <source>
        <dbReference type="ARBA" id="ARBA00023170"/>
    </source>
</evidence>
<protein>
    <recommendedName>
        <fullName evidence="10">G-protein coupled receptors family 1 profile domain-containing protein</fullName>
    </recommendedName>
</protein>
<comment type="subcellular location">
    <subcellularLocation>
        <location evidence="1">Membrane</location>
        <topology evidence="1">Multi-pass membrane protein</topology>
    </subcellularLocation>
</comment>
<dbReference type="SUPFAM" id="SSF81321">
    <property type="entry name" value="Family A G protein-coupled receptor-like"/>
    <property type="match status" value="1"/>
</dbReference>
<accession>A0ABR3M7M2</accession>
<feature type="transmembrane region" description="Helical" evidence="6">
    <location>
        <begin position="57"/>
        <end position="78"/>
    </location>
</feature>
<dbReference type="Proteomes" id="UP001558613">
    <property type="component" value="Unassembled WGS sequence"/>
</dbReference>
<gene>
    <name evidence="7" type="ORF">QQF64_007876</name>
    <name evidence="8" type="ORF">QQF64_036389</name>
</gene>
<evidence type="ECO:0000256" key="1">
    <source>
        <dbReference type="ARBA" id="ARBA00004141"/>
    </source>
</evidence>
<comment type="caution">
    <text evidence="7">The sequence shown here is derived from an EMBL/GenBank/DDBJ whole genome shotgun (WGS) entry which is preliminary data.</text>
</comment>
<keyword evidence="6" id="KW-1133">Transmembrane helix</keyword>
<keyword evidence="6" id="KW-0472">Membrane</keyword>
<keyword evidence="3" id="KW-0675">Receptor</keyword>
<keyword evidence="2" id="KW-0297">G-protein coupled receptor</keyword>
<keyword evidence="4" id="KW-0325">Glycoprotein</keyword>
<feature type="transmembrane region" description="Helical" evidence="6">
    <location>
        <begin position="90"/>
        <end position="111"/>
    </location>
</feature>
<proteinExistence type="predicted"/>
<evidence type="ECO:0008006" key="10">
    <source>
        <dbReference type="Google" id="ProtNLM"/>
    </source>
</evidence>
<dbReference type="Gene3D" id="1.20.1070.10">
    <property type="entry name" value="Rhodopsin 7-helix transmembrane proteins"/>
    <property type="match status" value="1"/>
</dbReference>
<evidence type="ECO:0000313" key="9">
    <source>
        <dbReference type="Proteomes" id="UP001558613"/>
    </source>
</evidence>
<evidence type="ECO:0000256" key="4">
    <source>
        <dbReference type="ARBA" id="ARBA00023180"/>
    </source>
</evidence>